<name>A0A392QEY3_9FABA</name>
<dbReference type="EMBL" id="LXQA010130406">
    <property type="protein sequence ID" value="MCI22412.1"/>
    <property type="molecule type" value="Genomic_DNA"/>
</dbReference>
<organism evidence="1 2">
    <name type="scientific">Trifolium medium</name>
    <dbReference type="NCBI Taxonomy" id="97028"/>
    <lineage>
        <taxon>Eukaryota</taxon>
        <taxon>Viridiplantae</taxon>
        <taxon>Streptophyta</taxon>
        <taxon>Embryophyta</taxon>
        <taxon>Tracheophyta</taxon>
        <taxon>Spermatophyta</taxon>
        <taxon>Magnoliopsida</taxon>
        <taxon>eudicotyledons</taxon>
        <taxon>Gunneridae</taxon>
        <taxon>Pentapetalae</taxon>
        <taxon>rosids</taxon>
        <taxon>fabids</taxon>
        <taxon>Fabales</taxon>
        <taxon>Fabaceae</taxon>
        <taxon>Papilionoideae</taxon>
        <taxon>50 kb inversion clade</taxon>
        <taxon>NPAAA clade</taxon>
        <taxon>Hologalegina</taxon>
        <taxon>IRL clade</taxon>
        <taxon>Trifolieae</taxon>
        <taxon>Trifolium</taxon>
    </lineage>
</organism>
<dbReference type="AlphaFoldDB" id="A0A392QEY3"/>
<proteinExistence type="predicted"/>
<dbReference type="Proteomes" id="UP000265520">
    <property type="component" value="Unassembled WGS sequence"/>
</dbReference>
<comment type="caution">
    <text evidence="1">The sequence shown here is derived from an EMBL/GenBank/DDBJ whole genome shotgun (WGS) entry which is preliminary data.</text>
</comment>
<protein>
    <submittedName>
        <fullName evidence="1">Uncharacterized protein</fullName>
    </submittedName>
</protein>
<sequence length="92" mass="10320">MARNANNGVVNPPPVPRKILHKLPVTSTIFIPPMDLPPSQLLPFFRIPIIMRGRDLCAVHSVRRISLISLMVRFRFRTNLILVAARGPVAIC</sequence>
<accession>A0A392QEY3</accession>
<reference evidence="1 2" key="1">
    <citation type="journal article" date="2018" name="Front. Plant Sci.">
        <title>Red Clover (Trifolium pratense) and Zigzag Clover (T. medium) - A Picture of Genomic Similarities and Differences.</title>
        <authorList>
            <person name="Dluhosova J."/>
            <person name="Istvanek J."/>
            <person name="Nedelnik J."/>
            <person name="Repkova J."/>
        </authorList>
    </citation>
    <scope>NUCLEOTIDE SEQUENCE [LARGE SCALE GENOMIC DNA]</scope>
    <source>
        <strain evidence="2">cv. 10/8</strain>
        <tissue evidence="1">Leaf</tissue>
    </source>
</reference>
<evidence type="ECO:0000313" key="1">
    <source>
        <dbReference type="EMBL" id="MCI22412.1"/>
    </source>
</evidence>
<keyword evidence="2" id="KW-1185">Reference proteome</keyword>
<evidence type="ECO:0000313" key="2">
    <source>
        <dbReference type="Proteomes" id="UP000265520"/>
    </source>
</evidence>